<dbReference type="EMBL" id="CM042025">
    <property type="protein sequence ID" value="KAI3809436.1"/>
    <property type="molecule type" value="Genomic_DNA"/>
</dbReference>
<keyword evidence="2" id="KW-1185">Reference proteome</keyword>
<dbReference type="Proteomes" id="UP001056120">
    <property type="component" value="Linkage Group LG08"/>
</dbReference>
<reference evidence="1 2" key="2">
    <citation type="journal article" date="2022" name="Mol. Ecol. Resour.">
        <title>The genomes of chicory, endive, great burdock and yacon provide insights into Asteraceae paleo-polyploidization history and plant inulin production.</title>
        <authorList>
            <person name="Fan W."/>
            <person name="Wang S."/>
            <person name="Wang H."/>
            <person name="Wang A."/>
            <person name="Jiang F."/>
            <person name="Liu H."/>
            <person name="Zhao H."/>
            <person name="Xu D."/>
            <person name="Zhang Y."/>
        </authorList>
    </citation>
    <scope>NUCLEOTIDE SEQUENCE [LARGE SCALE GENOMIC DNA]</scope>
    <source>
        <strain evidence="2">cv. Yunnan</strain>
        <tissue evidence="1">Leaves</tissue>
    </source>
</reference>
<reference evidence="2" key="1">
    <citation type="journal article" date="2022" name="Mol. Ecol. Resour.">
        <title>The genomes of chicory, endive, great burdock and yacon provide insights into Asteraceae palaeo-polyploidization history and plant inulin production.</title>
        <authorList>
            <person name="Fan W."/>
            <person name="Wang S."/>
            <person name="Wang H."/>
            <person name="Wang A."/>
            <person name="Jiang F."/>
            <person name="Liu H."/>
            <person name="Zhao H."/>
            <person name="Xu D."/>
            <person name="Zhang Y."/>
        </authorList>
    </citation>
    <scope>NUCLEOTIDE SEQUENCE [LARGE SCALE GENOMIC DNA]</scope>
    <source>
        <strain evidence="2">cv. Yunnan</strain>
    </source>
</reference>
<evidence type="ECO:0000313" key="1">
    <source>
        <dbReference type="EMBL" id="KAI3809436.1"/>
    </source>
</evidence>
<comment type="caution">
    <text evidence="1">The sequence shown here is derived from an EMBL/GenBank/DDBJ whole genome shotgun (WGS) entry which is preliminary data.</text>
</comment>
<accession>A0ACB9INQ2</accession>
<organism evidence="1 2">
    <name type="scientific">Smallanthus sonchifolius</name>
    <dbReference type="NCBI Taxonomy" id="185202"/>
    <lineage>
        <taxon>Eukaryota</taxon>
        <taxon>Viridiplantae</taxon>
        <taxon>Streptophyta</taxon>
        <taxon>Embryophyta</taxon>
        <taxon>Tracheophyta</taxon>
        <taxon>Spermatophyta</taxon>
        <taxon>Magnoliopsida</taxon>
        <taxon>eudicotyledons</taxon>
        <taxon>Gunneridae</taxon>
        <taxon>Pentapetalae</taxon>
        <taxon>asterids</taxon>
        <taxon>campanulids</taxon>
        <taxon>Asterales</taxon>
        <taxon>Asteraceae</taxon>
        <taxon>Asteroideae</taxon>
        <taxon>Heliantheae alliance</taxon>
        <taxon>Millerieae</taxon>
        <taxon>Smallanthus</taxon>
    </lineage>
</organism>
<protein>
    <submittedName>
        <fullName evidence="1">Uncharacterized protein</fullName>
    </submittedName>
</protein>
<evidence type="ECO:0000313" key="2">
    <source>
        <dbReference type="Proteomes" id="UP001056120"/>
    </source>
</evidence>
<sequence length="1157" mass="133398">MATTDTKNENLIAAKDDAQNMVSEPEAQVQKKKRGRKRKDTALAEEVMVDKRCDFNDGDEGEERNMVSEPEAQVQKKKRGRKRKDTASAEEDIVDKRCDFNDGDEGEERNMVSESEAQAQKKKRGRKRKKDTALAEEDMVDKRCDFNDGDEEEERSTVSEVQKKKRGPKTKKETALVEEEGKTVENRRSTRKTSSINYSELFNEIDFVIDVERDERKKKKRVQESGEKKKMKQEENPSLPLPPPPPLLSKDNDDSKPKLKYYARHPVLDEHGNEVKVESNMLFNEIDFVIDVERDEMKKKKRVQESGEKKKMKQEENPSLPLPLPPPLLSKDNDDSKPKLKYYARHPVLDEHGNEVKVESNMCHQCQRNDKGRVVRCQSCNTKRYCVPCMTTWYPNMTEEMFAERCPVCLDNCNCKSCLRDVHPKVKKKIDFTPNAEQKVQYSIYTLHVLLPYLKRLNEEYVMEKKIESQIQGSTLSDVQLKQVKCSLDERMYCDCCKTSIFDLHRNCPSCHYDLCLQCCRELRDDNPQVNKEEVIIEFKDSGSKYLQGDGCIFQKKNAVPEELINHGWKSLEDGRIPCPPESMGGCGSGILQLVHVKPLEWVPSLLENAQKFLNHHRLEEDMREMPVEWCTCSDADDKQLLKAASRENSNDNYLYCPRAVDILPGDLKHFQWHWSKGQPVIVSNVLETTLGLSWEPKVMWRAFRQISNVNHDQLLDVAALNCLNWCEVDVNVCKFFNWYTEGHYYKNDWPHILKLKDWPPSSLFEERLPRHGVEFITSLPFKEYTHPRDGYLNLAVKLPKNSLKPDMGPKTYIAYGVAQELGCGDSVTKLHCDMSDAVNVLTHTATVKPSSEQLRKINKLKRKYKAQDQKELYGHNVENMKGKAEVERSSCDMNVDGTSTSLVSCKDGETDGKRRSHRIRSISQNGNAENKMKSRGKEKSDFPDSSEEVSSHEENEGIDDEDDITGVDGFDLGDGGALWDIFRREDTPKVEEYIKKHFREFRHINRLPVQQVIHPIHDQTFYLTVEHKRSLKEEFGIEPWTFVQKLGDAVFIPAGCAHQVRNLKSCIKVALDFVSPENVGECIQLTEDFRILPQNHRAKEDKLEVKKMALHAVEAAINDLENPNGTVDDNKPVEPRTKKQPRKLKRRKPKKNKSAS</sequence>
<proteinExistence type="predicted"/>
<gene>
    <name evidence="1" type="ORF">L1987_25409</name>
</gene>
<name>A0ACB9INQ2_9ASTR</name>